<protein>
    <submittedName>
        <fullName evidence="2">Uncharacterized protein</fullName>
    </submittedName>
</protein>
<evidence type="ECO:0000313" key="3">
    <source>
        <dbReference type="Proteomes" id="UP000002791"/>
    </source>
</evidence>
<evidence type="ECO:0000313" key="2">
    <source>
        <dbReference type="EMBL" id="EHR59227.1"/>
    </source>
</evidence>
<dbReference type="HOGENOM" id="CLU_2865159_0_0_11"/>
<reference evidence="2 3" key="1">
    <citation type="submission" date="2011-11" db="EMBL/GenBank/DDBJ databases">
        <title>The Noncontiguous Finished sequence of Saccharomonospora cyanea NA-134.</title>
        <authorList>
            <consortium name="US DOE Joint Genome Institute"/>
            <person name="Lucas S."/>
            <person name="Han J."/>
            <person name="Lapidus A."/>
            <person name="Cheng J.-F."/>
            <person name="Goodwin L."/>
            <person name="Pitluck S."/>
            <person name="Peters L."/>
            <person name="Ovchinnikova G."/>
            <person name="Lu M."/>
            <person name="Detter J.C."/>
            <person name="Han C."/>
            <person name="Tapia R."/>
            <person name="Land M."/>
            <person name="Hauser L."/>
            <person name="Kyrpides N."/>
            <person name="Ivanova N."/>
            <person name="Pagani I."/>
            <person name="Brambilla E.-M."/>
            <person name="Klenk H.-P."/>
            <person name="Woyke T."/>
        </authorList>
    </citation>
    <scope>NUCLEOTIDE SEQUENCE [LARGE SCALE GENOMIC DNA]</scope>
    <source>
        <strain evidence="2 3">NA-134</strain>
    </source>
</reference>
<keyword evidence="1" id="KW-1133">Transmembrane helix</keyword>
<feature type="transmembrane region" description="Helical" evidence="1">
    <location>
        <begin position="44"/>
        <end position="62"/>
    </location>
</feature>
<proteinExistence type="predicted"/>
<gene>
    <name evidence="2" type="ORF">SaccyDRAFT_0292</name>
</gene>
<dbReference type="EMBL" id="CM001440">
    <property type="protein sequence ID" value="EHR59227.1"/>
    <property type="molecule type" value="Genomic_DNA"/>
</dbReference>
<dbReference type="AlphaFoldDB" id="H5XDZ6"/>
<sequence>MPQRIPRPWPTTRMALFVLALTFATTAAIQVSLAASTSEWWPGVLAAALAAAAVWCLAAALTTR</sequence>
<evidence type="ECO:0000256" key="1">
    <source>
        <dbReference type="SAM" id="Phobius"/>
    </source>
</evidence>
<dbReference type="Proteomes" id="UP000002791">
    <property type="component" value="Chromosome"/>
</dbReference>
<keyword evidence="1" id="KW-0472">Membrane</keyword>
<dbReference type="RefSeq" id="WP_005452929.1">
    <property type="nucleotide sequence ID" value="NZ_CM001440.1"/>
</dbReference>
<organism evidence="2 3">
    <name type="scientific">Saccharomonospora cyanea NA-134</name>
    <dbReference type="NCBI Taxonomy" id="882082"/>
    <lineage>
        <taxon>Bacteria</taxon>
        <taxon>Bacillati</taxon>
        <taxon>Actinomycetota</taxon>
        <taxon>Actinomycetes</taxon>
        <taxon>Pseudonocardiales</taxon>
        <taxon>Pseudonocardiaceae</taxon>
        <taxon>Saccharomonospora</taxon>
    </lineage>
</organism>
<keyword evidence="3" id="KW-1185">Reference proteome</keyword>
<accession>H5XDZ6</accession>
<keyword evidence="1" id="KW-0812">Transmembrane</keyword>
<name>H5XDZ6_9PSEU</name>